<proteinExistence type="predicted"/>
<accession>A0A844Y849</accession>
<gene>
    <name evidence="1" type="ORF">GRI47_06395</name>
</gene>
<evidence type="ECO:0000313" key="1">
    <source>
        <dbReference type="EMBL" id="MXO53639.1"/>
    </source>
</evidence>
<dbReference type="EMBL" id="WTYD01000001">
    <property type="protein sequence ID" value="MXO53639.1"/>
    <property type="molecule type" value="Genomic_DNA"/>
</dbReference>
<reference evidence="1 2" key="1">
    <citation type="submission" date="2019-12" db="EMBL/GenBank/DDBJ databases">
        <title>Genomic-based taxomic classification of the family Erythrobacteraceae.</title>
        <authorList>
            <person name="Xu L."/>
        </authorList>
    </citation>
    <scope>NUCLEOTIDE SEQUENCE [LARGE SCALE GENOMIC DNA]</scope>
    <source>
        <strain evidence="1 2">JCM 17468</strain>
    </source>
</reference>
<protein>
    <submittedName>
        <fullName evidence="1">Uncharacterized protein</fullName>
    </submittedName>
</protein>
<organism evidence="1 2">
    <name type="scientific">Qipengyuania pelagi</name>
    <dbReference type="NCBI Taxonomy" id="994320"/>
    <lineage>
        <taxon>Bacteria</taxon>
        <taxon>Pseudomonadati</taxon>
        <taxon>Pseudomonadota</taxon>
        <taxon>Alphaproteobacteria</taxon>
        <taxon>Sphingomonadales</taxon>
        <taxon>Erythrobacteraceae</taxon>
        <taxon>Qipengyuania</taxon>
    </lineage>
</organism>
<name>A0A844Y849_9SPHN</name>
<dbReference type="RefSeq" id="WP_160660470.1">
    <property type="nucleotide sequence ID" value="NZ_BAABDV010000001.1"/>
</dbReference>
<dbReference type="Proteomes" id="UP000430272">
    <property type="component" value="Unassembled WGS sequence"/>
</dbReference>
<sequence length="53" mass="5940">MSESRTLRLAKAAKKVSDLAYASEFYRDPDPSRLPRALVQLDKAMAEWRGEGG</sequence>
<comment type="caution">
    <text evidence="1">The sequence shown here is derived from an EMBL/GenBank/DDBJ whole genome shotgun (WGS) entry which is preliminary data.</text>
</comment>
<evidence type="ECO:0000313" key="2">
    <source>
        <dbReference type="Proteomes" id="UP000430272"/>
    </source>
</evidence>
<keyword evidence="2" id="KW-1185">Reference proteome</keyword>
<dbReference type="AlphaFoldDB" id="A0A844Y849"/>